<comment type="similarity">
    <text evidence="6 8">Belongs to the JHDM2 histone demethylase family.</text>
</comment>
<feature type="region of interest" description="Disordered" evidence="9">
    <location>
        <begin position="755"/>
        <end position="787"/>
    </location>
</feature>
<proteinExistence type="inferred from homology"/>
<dbReference type="InterPro" id="IPR003347">
    <property type="entry name" value="JmjC_dom"/>
</dbReference>
<feature type="compositionally biased region" description="Low complexity" evidence="9">
    <location>
        <begin position="294"/>
        <end position="314"/>
    </location>
</feature>
<dbReference type="EC" id="1.14.11.65" evidence="8"/>
<dbReference type="Ensembl" id="ENSATET00000041986.2">
    <property type="protein sequence ID" value="ENSATEP00000071425.1"/>
    <property type="gene ID" value="ENSATEG00000006555.3"/>
</dbReference>
<dbReference type="GO" id="GO:0070988">
    <property type="term" value="P:demethylation"/>
    <property type="evidence" value="ECO:0007669"/>
    <property type="project" value="UniProtKB-UniRule"/>
</dbReference>
<evidence type="ECO:0000256" key="3">
    <source>
        <dbReference type="ARBA" id="ARBA00023002"/>
    </source>
</evidence>
<evidence type="ECO:0000313" key="11">
    <source>
        <dbReference type="Ensembl" id="ENSATEP00000071425.1"/>
    </source>
</evidence>
<dbReference type="GO" id="GO:0003712">
    <property type="term" value="F:transcription coregulator activity"/>
    <property type="evidence" value="ECO:0007669"/>
    <property type="project" value="TreeGrafter"/>
</dbReference>
<feature type="region of interest" description="Disordered" evidence="9">
    <location>
        <begin position="260"/>
        <end position="439"/>
    </location>
</feature>
<dbReference type="GO" id="GO:0140683">
    <property type="term" value="F:histone H3K9me/H3K9me2 demethylase activity"/>
    <property type="evidence" value="ECO:0007669"/>
    <property type="project" value="UniProtKB-EC"/>
</dbReference>
<comment type="domain">
    <text evidence="8">Leu-Xaa-Xaa-Leu-Leu (LXXLL) motifs are known to mediate the association with nuclear receptors.</text>
</comment>
<dbReference type="SUPFAM" id="SSF51197">
    <property type="entry name" value="Clavaminate synthase-like"/>
    <property type="match status" value="1"/>
</dbReference>
<evidence type="ECO:0000313" key="12">
    <source>
        <dbReference type="Proteomes" id="UP000265040"/>
    </source>
</evidence>
<evidence type="ECO:0000259" key="10">
    <source>
        <dbReference type="PROSITE" id="PS51184"/>
    </source>
</evidence>
<dbReference type="PANTHER" id="PTHR12549">
    <property type="entry name" value="JMJC DOMAIN-CONTAINING HISTONE DEMETHYLATION PROTEIN"/>
    <property type="match status" value="1"/>
</dbReference>
<feature type="compositionally biased region" description="Low complexity" evidence="9">
    <location>
        <begin position="137"/>
        <end position="147"/>
    </location>
</feature>
<comment type="function">
    <text evidence="8">Histone demethylase that specifically demethylates 'Lys-9' of histone H3, thereby playing a central role in histone code.</text>
</comment>
<dbReference type="Proteomes" id="UP000265040">
    <property type="component" value="Chromosome 10"/>
</dbReference>
<dbReference type="PANTHER" id="PTHR12549:SF8">
    <property type="entry name" value="LYSINE-SPECIFIC DEMETHYLASE 3B"/>
    <property type="match status" value="1"/>
</dbReference>
<dbReference type="GO" id="GO:0000118">
    <property type="term" value="C:histone deacetylase complex"/>
    <property type="evidence" value="ECO:0007669"/>
    <property type="project" value="UniProtKB-UniRule"/>
</dbReference>
<reference evidence="11" key="3">
    <citation type="submission" date="2025-09" db="UniProtKB">
        <authorList>
            <consortium name="Ensembl"/>
        </authorList>
    </citation>
    <scope>IDENTIFICATION</scope>
</reference>
<feature type="region of interest" description="Disordered" evidence="9">
    <location>
        <begin position="205"/>
        <end position="231"/>
    </location>
</feature>
<feature type="compositionally biased region" description="Basic and acidic residues" evidence="9">
    <location>
        <begin position="756"/>
        <end position="776"/>
    </location>
</feature>
<reference evidence="11" key="2">
    <citation type="submission" date="2025-08" db="UniProtKB">
        <authorList>
            <consortium name="Ensembl"/>
        </authorList>
    </citation>
    <scope>IDENTIFICATION</scope>
</reference>
<comment type="domain">
    <text evidence="8">The JmjC domain and the C6-type zinc-finger are required for the demethylation activity.</text>
</comment>
<protein>
    <recommendedName>
        <fullName evidence="8">Lysine-specific demethylase</fullName>
        <ecNumber evidence="8">1.14.11.65</ecNumber>
    </recommendedName>
</protein>
<feature type="domain" description="JmjC" evidence="10">
    <location>
        <begin position="1039"/>
        <end position="1244"/>
    </location>
</feature>
<dbReference type="PROSITE" id="PS51184">
    <property type="entry name" value="JMJC"/>
    <property type="match status" value="1"/>
</dbReference>
<dbReference type="GO" id="GO:0031490">
    <property type="term" value="F:chromatin DNA binding"/>
    <property type="evidence" value="ECO:0007669"/>
    <property type="project" value="TreeGrafter"/>
</dbReference>
<dbReference type="FunFam" id="2.60.120.650:FF:000004">
    <property type="entry name" value="Putative lysine-specific demethylase 3B"/>
    <property type="match status" value="1"/>
</dbReference>
<evidence type="ECO:0000256" key="8">
    <source>
        <dbReference type="RuleBase" id="RU369087"/>
    </source>
</evidence>
<name>A0A7N6FM24_ANATE</name>
<evidence type="ECO:0000256" key="9">
    <source>
        <dbReference type="SAM" id="MobiDB-lite"/>
    </source>
</evidence>
<keyword evidence="3" id="KW-0560">Oxidoreductase</keyword>
<evidence type="ECO:0000256" key="6">
    <source>
        <dbReference type="ARBA" id="ARBA00037987"/>
    </source>
</evidence>
<comment type="subcellular location">
    <subcellularLocation>
        <location evidence="1 8">Nucleus</location>
    </subcellularLocation>
</comment>
<dbReference type="SMART" id="SM00558">
    <property type="entry name" value="JmjC"/>
    <property type="match status" value="1"/>
</dbReference>
<reference evidence="11" key="1">
    <citation type="submission" date="2021-04" db="EMBL/GenBank/DDBJ databases">
        <authorList>
            <consortium name="Wellcome Sanger Institute Data Sharing"/>
        </authorList>
    </citation>
    <scope>NUCLEOTIDE SEQUENCE [LARGE SCALE GENOMIC DNA]</scope>
</reference>
<keyword evidence="12" id="KW-1185">Reference proteome</keyword>
<comment type="cofactor">
    <cofactor evidence="8">
        <name>Fe(2+)</name>
        <dbReference type="ChEBI" id="CHEBI:29033"/>
    </cofactor>
    <text evidence="8">Binds 1 Fe(2+) ion per subunit.</text>
</comment>
<comment type="catalytic activity">
    <reaction evidence="7 8">
        <text>N(6),N(6)-dimethyl-L-lysyl(9)-[histone H3] + 2 2-oxoglutarate + 2 O2 = L-lysyl(9)-[histone H3] + 2 formaldehyde + 2 succinate + 2 CO2</text>
        <dbReference type="Rhea" id="RHEA:60188"/>
        <dbReference type="Rhea" id="RHEA-COMP:15541"/>
        <dbReference type="Rhea" id="RHEA-COMP:15546"/>
        <dbReference type="ChEBI" id="CHEBI:15379"/>
        <dbReference type="ChEBI" id="CHEBI:16526"/>
        <dbReference type="ChEBI" id="CHEBI:16810"/>
        <dbReference type="ChEBI" id="CHEBI:16842"/>
        <dbReference type="ChEBI" id="CHEBI:29969"/>
        <dbReference type="ChEBI" id="CHEBI:30031"/>
        <dbReference type="ChEBI" id="CHEBI:61976"/>
        <dbReference type="EC" id="1.14.11.65"/>
    </reaction>
</comment>
<keyword evidence="2 8" id="KW-0479">Metal-binding</keyword>
<dbReference type="GO" id="GO:0046872">
    <property type="term" value="F:metal ion binding"/>
    <property type="evidence" value="ECO:0007669"/>
    <property type="project" value="UniProtKB-UniRule"/>
</dbReference>
<dbReference type="Gene3D" id="2.60.120.650">
    <property type="entry name" value="Cupin"/>
    <property type="match status" value="1"/>
</dbReference>
<organism evidence="11 12">
    <name type="scientific">Anabas testudineus</name>
    <name type="common">Climbing perch</name>
    <name type="synonym">Anthias testudineus</name>
    <dbReference type="NCBI Taxonomy" id="64144"/>
    <lineage>
        <taxon>Eukaryota</taxon>
        <taxon>Metazoa</taxon>
        <taxon>Chordata</taxon>
        <taxon>Craniata</taxon>
        <taxon>Vertebrata</taxon>
        <taxon>Euteleostomi</taxon>
        <taxon>Actinopterygii</taxon>
        <taxon>Neopterygii</taxon>
        <taxon>Teleostei</taxon>
        <taxon>Neoteleostei</taxon>
        <taxon>Acanthomorphata</taxon>
        <taxon>Anabantaria</taxon>
        <taxon>Anabantiformes</taxon>
        <taxon>Anabantoidei</taxon>
        <taxon>Anabantidae</taxon>
        <taxon>Anabas</taxon>
    </lineage>
</organism>
<keyword evidence="5 8" id="KW-0539">Nucleus</keyword>
<accession>A0A7N6FM24</accession>
<keyword evidence="4 8" id="KW-0408">Iron</keyword>
<evidence type="ECO:0000256" key="1">
    <source>
        <dbReference type="ARBA" id="ARBA00004123"/>
    </source>
</evidence>
<evidence type="ECO:0000256" key="4">
    <source>
        <dbReference type="ARBA" id="ARBA00023004"/>
    </source>
</evidence>
<evidence type="ECO:0000256" key="7">
    <source>
        <dbReference type="ARBA" id="ARBA00047648"/>
    </source>
</evidence>
<evidence type="ECO:0000256" key="2">
    <source>
        <dbReference type="ARBA" id="ARBA00022723"/>
    </source>
</evidence>
<dbReference type="GO" id="GO:0000785">
    <property type="term" value="C:chromatin"/>
    <property type="evidence" value="ECO:0007669"/>
    <property type="project" value="TreeGrafter"/>
</dbReference>
<dbReference type="GeneTree" id="ENSGT00940000158095"/>
<dbReference type="InterPro" id="IPR045109">
    <property type="entry name" value="LSDs-like"/>
</dbReference>
<gene>
    <name evidence="11" type="primary">KDM3B</name>
</gene>
<feature type="region of interest" description="Disordered" evidence="9">
    <location>
        <begin position="126"/>
        <end position="147"/>
    </location>
</feature>
<dbReference type="GO" id="GO:0006357">
    <property type="term" value="P:regulation of transcription by RNA polymerase II"/>
    <property type="evidence" value="ECO:0007669"/>
    <property type="project" value="TreeGrafter"/>
</dbReference>
<dbReference type="Pfam" id="PF02373">
    <property type="entry name" value="JmjC"/>
    <property type="match status" value="1"/>
</dbReference>
<feature type="compositionally biased region" description="Basic and acidic residues" evidence="9">
    <location>
        <begin position="366"/>
        <end position="379"/>
    </location>
</feature>
<feature type="region of interest" description="Disordered" evidence="9">
    <location>
        <begin position="808"/>
        <end position="836"/>
    </location>
</feature>
<sequence>LLVFLLNSCSQVHKIINLQYNSYVCVLALCVFYVQVFVEFENASQHCSWVQVYDEGVKAVLVEDSIIWASWSDSTGTSGAPASTTTWPALVSDFNSRCEQDHLAHGSKATLGFRLPQAVTTAPVFGDVTSQTNGAPTTTTTSQDTTSKPFGFGFGGANNETQSQQDQNLFFQCMSQNSAQSKDTNYFTAVSESLSKEPPCLFKPASSAEGLKNNNGTSPVGLGMQSGFNTSDSHQNLFLQASKEPTNPFLAYGDKNSHTPFAGLSAAEPQTLGPASDSKPNLFTMTEPPKGILSSSFPAAASPSSSSSPAPASSQRPQSEGTVTKEDQGDGEMPTSTSGYPLFGSTGSGFEEVPVSFDQSQSQKFSLEERSQSSKRDSESSSNSDLSDLSDNEDGPEKGQVPQGQPHAVKDGTVLQKMKVQGAAKSRPRNKPFKVGQSVLKDQSKVRRLKQSGESFLQDGSCINVAPHLHKCRECRLERYRKYRNTDDDSDEEDDPNVACRFFHFRRLAFTRKGVLRVEGFLSPQQSDSMAMSLWLPVPAVQEGLDLDTSKYILANVGDQFCQLVMSEKEAMMMVEPHQKVAWKRAVRGVREMCDVCETTLFNIHWVCRKCGFGVCLDCYRLRRNRPREDEGPEDEVFSWLKCAKGQPHEPQNLMPTQIIPGTALYNIGDMVHAARGKWGIKANCPCANRHTKPLLRPSAPNGISQVMLCHITFFLVLNGTSSPCNLTQASTKDSRSSGEGNSSALHWLADLATQKAKDDTKESGSLRSMMNRDNRPPFGLDSLSALSKPSASSPKLFNSLLLGANMGQSKPEGSSLRDLLNSGPGKLPQGPGDSGVPFPSVFTSSDKLKSSLPNFLDHIIASVVETKKAEGRRTGATEGGELGVLGARKDGVMGLSVLEPHTSHSWLCDGRLLCLQDPSNSNNWKIFRECWKQGQPVLVSGIHKRLKSSLWLPEAFSEEFGDQDVDLVNCRNCAIISDVKVRDFWDGFQVISKRLQDCDGQPMVLKLKDWPPGEDFRDMMPTRFDDLMENLPLPEYTKRDGRLNLAARLPNFFVRPDLGPKMYNAYGLISTEDRKVGTTNLHLDVSDAVNVMVYVGIPHGDNNQEEEVMTTIEEGDVDEMTKRRVYEGNEKPGALWHIYAAKDAEKIRELLRKVGEEQGQENPPDHDPIHDQSWYLDQVLRRRLYEEYGVQGWSIVQFLGDAVFIPAGAPHQVHNLYSCIKVAEDFVSPEHVRHCFRLTQEFRHLSTTHTNHEDKLQVKNIIYHAVKDAVGTLKAHEPKLARP</sequence>
<evidence type="ECO:0000256" key="5">
    <source>
        <dbReference type="ARBA" id="ARBA00023242"/>
    </source>
</evidence>